<dbReference type="EMBL" id="JASSZA010000004">
    <property type="protein sequence ID" value="KAK2113858.1"/>
    <property type="molecule type" value="Genomic_DNA"/>
</dbReference>
<evidence type="ECO:0000259" key="7">
    <source>
        <dbReference type="PROSITE" id="PS51336"/>
    </source>
</evidence>
<reference evidence="8 9" key="1">
    <citation type="submission" date="2023-05" db="EMBL/GenBank/DDBJ databases">
        <title>B98-5 Cell Line De Novo Hybrid Assembly: An Optical Mapping Approach.</title>
        <authorList>
            <person name="Kananen K."/>
            <person name="Auerbach J.A."/>
            <person name="Kautto E."/>
            <person name="Blachly J.S."/>
        </authorList>
    </citation>
    <scope>NUCLEOTIDE SEQUENCE [LARGE SCALE GENOMIC DNA]</scope>
    <source>
        <strain evidence="8">B95-8</strain>
        <tissue evidence="8">Cell line</tissue>
    </source>
</reference>
<dbReference type="InterPro" id="IPR040193">
    <property type="entry name" value="EFHC1/EFHC2/EFHB"/>
</dbReference>
<accession>A0ABQ9VZ70</accession>
<keyword evidence="4" id="KW-0969">Cilium</keyword>
<comment type="caution">
    <text evidence="8">The sequence shown here is derived from an EMBL/GenBank/DDBJ whole genome shotgun (WGS) entry which is preliminary data.</text>
</comment>
<evidence type="ECO:0000256" key="3">
    <source>
        <dbReference type="ARBA" id="ARBA00022737"/>
    </source>
</evidence>
<dbReference type="Pfam" id="PF06565">
    <property type="entry name" value="DM10_dom"/>
    <property type="match status" value="1"/>
</dbReference>
<dbReference type="PROSITE" id="PS51336">
    <property type="entry name" value="DM10"/>
    <property type="match status" value="1"/>
</dbReference>
<feature type="non-terminal residue" evidence="8">
    <location>
        <position position="59"/>
    </location>
</feature>
<keyword evidence="4" id="KW-0282">Flagellum</keyword>
<keyword evidence="5" id="KW-0206">Cytoskeleton</keyword>
<proteinExistence type="predicted"/>
<evidence type="ECO:0000256" key="4">
    <source>
        <dbReference type="ARBA" id="ARBA00022846"/>
    </source>
</evidence>
<feature type="domain" description="DM10" evidence="7">
    <location>
        <begin position="1"/>
        <end position="53"/>
    </location>
</feature>
<feature type="non-terminal residue" evidence="8">
    <location>
        <position position="1"/>
    </location>
</feature>
<evidence type="ECO:0000256" key="2">
    <source>
        <dbReference type="ARBA" id="ARBA00022490"/>
    </source>
</evidence>
<keyword evidence="2" id="KW-0963">Cytoplasm</keyword>
<evidence type="ECO:0000256" key="1">
    <source>
        <dbReference type="ARBA" id="ARBA00004611"/>
    </source>
</evidence>
<sequence>NFPQCVLEISDQEVLEWFTAKDFIVGKSLTILGRTFFIYDCDPFTRRYYEEKFGITDLP</sequence>
<dbReference type="InterPro" id="IPR006602">
    <property type="entry name" value="DM10_dom"/>
</dbReference>
<evidence type="ECO:0000256" key="5">
    <source>
        <dbReference type="ARBA" id="ARBA00023212"/>
    </source>
</evidence>
<dbReference type="Gene3D" id="2.30.29.170">
    <property type="match status" value="1"/>
</dbReference>
<protein>
    <submittedName>
        <fullName evidence="8">EF-hand domain-containing protein 1</fullName>
    </submittedName>
</protein>
<dbReference type="PANTHER" id="PTHR12086">
    <property type="entry name" value="EF-HAND DOMAIN C-TERMINAL CONTAINING PROTEIN"/>
    <property type="match status" value="1"/>
</dbReference>
<organism evidence="8 9">
    <name type="scientific">Saguinus oedipus</name>
    <name type="common">Cotton-top tamarin</name>
    <name type="synonym">Oedipomidas oedipus</name>
    <dbReference type="NCBI Taxonomy" id="9490"/>
    <lineage>
        <taxon>Eukaryota</taxon>
        <taxon>Metazoa</taxon>
        <taxon>Chordata</taxon>
        <taxon>Craniata</taxon>
        <taxon>Vertebrata</taxon>
        <taxon>Euteleostomi</taxon>
        <taxon>Mammalia</taxon>
        <taxon>Eutheria</taxon>
        <taxon>Euarchontoglires</taxon>
        <taxon>Primates</taxon>
        <taxon>Haplorrhini</taxon>
        <taxon>Platyrrhini</taxon>
        <taxon>Cebidae</taxon>
        <taxon>Callitrichinae</taxon>
        <taxon>Saguinus</taxon>
    </lineage>
</organism>
<keyword evidence="9" id="KW-1185">Reference proteome</keyword>
<evidence type="ECO:0000313" key="9">
    <source>
        <dbReference type="Proteomes" id="UP001266305"/>
    </source>
</evidence>
<keyword evidence="3" id="KW-0677">Repeat</keyword>
<comment type="subcellular location">
    <subcellularLocation>
        <location evidence="1">Cytoplasm</location>
        <location evidence="1">Cytoskeleton</location>
        <location evidence="1">Flagellum axoneme</location>
    </subcellularLocation>
</comment>
<keyword evidence="6" id="KW-0966">Cell projection</keyword>
<dbReference type="PANTHER" id="PTHR12086:SF9">
    <property type="entry name" value="EF-HAND DOMAIN-CONTAINING PROTEIN 1"/>
    <property type="match status" value="1"/>
</dbReference>
<gene>
    <name evidence="8" type="primary">EFHC1_4</name>
    <name evidence="8" type="ORF">P7K49_008124</name>
</gene>
<name>A0ABQ9VZ70_SAGOE</name>
<evidence type="ECO:0000313" key="8">
    <source>
        <dbReference type="EMBL" id="KAK2113858.1"/>
    </source>
</evidence>
<dbReference type="Proteomes" id="UP001266305">
    <property type="component" value="Unassembled WGS sequence"/>
</dbReference>
<evidence type="ECO:0000256" key="6">
    <source>
        <dbReference type="ARBA" id="ARBA00023273"/>
    </source>
</evidence>